<proteinExistence type="predicted"/>
<evidence type="ECO:0000313" key="2">
    <source>
        <dbReference type="Proteomes" id="UP000253940"/>
    </source>
</evidence>
<accession>A0A345PAI6</accession>
<sequence length="144" mass="15361">MIMVKEGQHRQPSTLFVKIAERCIAELSSSVSGINSVLLATSDGFEMALTTNQANLDGGKISAVSSSILSMIQSFTAEIKLVNCQSLILDAQNGKAIIASVPCKQVPLVLVVLTTEQVLLGQALHGMRHCIQRLVDSEQKLLAG</sequence>
<dbReference type="Proteomes" id="UP000253940">
    <property type="component" value="Chromosome"/>
</dbReference>
<name>A0A345PAI6_9GAMM</name>
<protein>
    <submittedName>
        <fullName evidence="1">Roadblock/LC7 domain-containing protein</fullName>
    </submittedName>
</protein>
<keyword evidence="2" id="KW-1185">Reference proteome</keyword>
<dbReference type="AlphaFoldDB" id="A0A345PAI6"/>
<evidence type="ECO:0000313" key="1">
    <source>
        <dbReference type="EMBL" id="AXI04295.1"/>
    </source>
</evidence>
<dbReference type="SUPFAM" id="SSF103196">
    <property type="entry name" value="Roadblock/LC7 domain"/>
    <property type="match status" value="1"/>
</dbReference>
<dbReference type="Gene3D" id="3.30.450.30">
    <property type="entry name" value="Dynein light chain 2a, cytoplasmic"/>
    <property type="match status" value="1"/>
</dbReference>
<dbReference type="KEGG" id="mbah:HYN46_16505"/>
<reference evidence="1 2" key="1">
    <citation type="submission" date="2018-07" db="EMBL/GenBank/DDBJ databases">
        <title>Genome sequencing of Moraxellaceae gen. HYN0046.</title>
        <authorList>
            <person name="Kim M."/>
            <person name="Yi H."/>
        </authorList>
    </citation>
    <scope>NUCLEOTIDE SEQUENCE [LARGE SCALE GENOMIC DNA]</scope>
    <source>
        <strain evidence="1 2">HYN0046</strain>
    </source>
</reference>
<organism evidence="1 2">
    <name type="scientific">Aquirhabdus parva</name>
    <dbReference type="NCBI Taxonomy" id="2283318"/>
    <lineage>
        <taxon>Bacteria</taxon>
        <taxon>Pseudomonadati</taxon>
        <taxon>Pseudomonadota</taxon>
        <taxon>Gammaproteobacteria</taxon>
        <taxon>Moraxellales</taxon>
        <taxon>Moraxellaceae</taxon>
        <taxon>Aquirhabdus</taxon>
    </lineage>
</organism>
<gene>
    <name evidence="1" type="ORF">HYN46_16505</name>
</gene>
<dbReference type="OrthoDB" id="6647245at2"/>
<dbReference type="EMBL" id="CP031222">
    <property type="protein sequence ID" value="AXI04295.1"/>
    <property type="molecule type" value="Genomic_DNA"/>
</dbReference>
<dbReference type="RefSeq" id="WP_114900403.1">
    <property type="nucleotide sequence ID" value="NZ_CP031222.1"/>
</dbReference>